<keyword evidence="6" id="KW-0472">Membrane</keyword>
<evidence type="ECO:0000256" key="2">
    <source>
        <dbReference type="ARBA" id="ARBA00004308"/>
    </source>
</evidence>
<evidence type="ECO:0000256" key="1">
    <source>
        <dbReference type="ARBA" id="ARBA00004167"/>
    </source>
</evidence>
<keyword evidence="7 8" id="KW-1015">Disulfide bond</keyword>
<comment type="subcellular location">
    <subcellularLocation>
        <location evidence="2">Endomembrane system</location>
    </subcellularLocation>
    <subcellularLocation>
        <location evidence="1">Membrane</location>
        <topology evidence="1">Single-pass membrane protein</topology>
    </subcellularLocation>
</comment>
<evidence type="ECO:0000256" key="3">
    <source>
        <dbReference type="ARBA" id="ARBA00022692"/>
    </source>
</evidence>
<reference evidence="9" key="1">
    <citation type="submission" date="2016-11" db="UniProtKB">
        <authorList>
            <consortium name="WormBaseParasite"/>
        </authorList>
    </citation>
    <scope>IDENTIFICATION</scope>
    <source>
        <strain evidence="9">pt0022</strain>
    </source>
</reference>
<evidence type="ECO:0000256" key="8">
    <source>
        <dbReference type="PROSITE-ProRule" id="PRU00124"/>
    </source>
</evidence>
<protein>
    <recommendedName>
        <fullName evidence="10">Low-density lipoprotein receptor domain class A containing protein</fullName>
    </recommendedName>
</protein>
<comment type="caution">
    <text evidence="8">Lacks conserved residue(s) required for the propagation of feature annotation.</text>
</comment>
<dbReference type="PROSITE" id="PS01209">
    <property type="entry name" value="LDLRA_1"/>
    <property type="match status" value="2"/>
</dbReference>
<dbReference type="InterPro" id="IPR002172">
    <property type="entry name" value="LDrepeatLR_classA_rpt"/>
</dbReference>
<dbReference type="PRINTS" id="PR00261">
    <property type="entry name" value="LDLRECEPTOR"/>
</dbReference>
<sequence>MELLKRAAKKLLNTNVGMDVFRTMVAVVIYAWQSAEVYTTQVPNVFVRIILPLMTLVESACVTPKHFLLVAVRGRFIRFNLRQADTGGVFWKNDPYSILSITNVGTPVSVGVDLFSANRSIYWIDSNDDKVVKRSSDLSQSMTQTITLSKHSNCAILFYLAVDEVGRQLFVSCAEHGLSHASSIHVWRIKNNDHLEYIGVVVSGRERSAVTNRPPYPRQIALFPRLNLLFYVDDAGSIPVIVRCSLNGRQCVQWEAPNLMHTVKLHAFQINDRLYYTTANGLWSRDAHVFSDVRHHVKARPSDIDMVPINEKKLIIIAKNESQYDDLLLELMDDIPTVSLDELKWSTTSPFSVRHILALTVVGSIERDFYVNLNHTCAVSHCSHLCRVPRDSRKRHECLCPLGFGLQTPSETFCFKHTSCLHWQFKCDDGQKCIHAMAKCDGHYDCVDGSDESSHWCGNIAFDKWPCDNRKASIARALVCNGAEDCADGSDEAHCRCTNPLFYFDCTFGLNAALHPAECIRRELICNGINNCYAGQDEEKQLCSEFVATVTVATAISPLFELIIPLAVFFLALSIVSVCCCHLSKQQPLGQNLFHATTDSLPMNAEPRVLLPAHLDGTQIEFQLHTYSVGSSSLYNALPPPNSRLSTDTISYHHSLNGSPSEKSSMFAAISAAVAKANPRKFFAPPPSAASLSTYGVVKPAGMRVHLQHGGRGGIASTRNRRKQRYHSRTIGITRTHSPPPSYSKVKTTRPVHVDTEMGYSDEEPQQLQVPTSSRIIPCIDSSSMESTGHVLLPSTFCQ</sequence>
<feature type="disulfide bond" evidence="8">
    <location>
        <begin position="480"/>
        <end position="495"/>
    </location>
</feature>
<dbReference type="GO" id="GO:0005886">
    <property type="term" value="C:plasma membrane"/>
    <property type="evidence" value="ECO:0007669"/>
    <property type="project" value="TreeGrafter"/>
</dbReference>
<dbReference type="PANTHER" id="PTHR24270">
    <property type="entry name" value="LOW-DENSITY LIPOPROTEIN RECEPTOR-RELATED"/>
    <property type="match status" value="1"/>
</dbReference>
<proteinExistence type="predicted"/>
<keyword evidence="5" id="KW-1133">Transmembrane helix</keyword>
<dbReference type="WBParaSite" id="maker-PairedContig_1906-snap-gene-0.8-mRNA-1">
    <property type="protein sequence ID" value="maker-PairedContig_1906-snap-gene-0.8-mRNA-1"/>
    <property type="gene ID" value="maker-PairedContig_1906-snap-gene-0.8"/>
</dbReference>
<dbReference type="SMART" id="SM00192">
    <property type="entry name" value="LDLa"/>
    <property type="match status" value="3"/>
</dbReference>
<dbReference type="GO" id="GO:0012505">
    <property type="term" value="C:endomembrane system"/>
    <property type="evidence" value="ECO:0007669"/>
    <property type="project" value="UniProtKB-SubCell"/>
</dbReference>
<evidence type="ECO:0000313" key="9">
    <source>
        <dbReference type="WBParaSite" id="maker-PairedContig_1906-snap-gene-0.8-mRNA-1"/>
    </source>
</evidence>
<dbReference type="Gene3D" id="4.10.400.10">
    <property type="entry name" value="Low-density Lipoprotein Receptor"/>
    <property type="match status" value="3"/>
</dbReference>
<dbReference type="InterPro" id="IPR011042">
    <property type="entry name" value="6-blade_b-propeller_TolB-like"/>
</dbReference>
<dbReference type="SUPFAM" id="SSF57424">
    <property type="entry name" value="LDL receptor-like module"/>
    <property type="match status" value="2"/>
</dbReference>
<dbReference type="CDD" id="cd00112">
    <property type="entry name" value="LDLa"/>
    <property type="match status" value="2"/>
</dbReference>
<evidence type="ECO:0000256" key="6">
    <source>
        <dbReference type="ARBA" id="ARBA00023136"/>
    </source>
</evidence>
<evidence type="ECO:0000256" key="5">
    <source>
        <dbReference type="ARBA" id="ARBA00022989"/>
    </source>
</evidence>
<evidence type="ECO:0008006" key="10">
    <source>
        <dbReference type="Google" id="ProtNLM"/>
    </source>
</evidence>
<evidence type="ECO:0000256" key="7">
    <source>
        <dbReference type="ARBA" id="ARBA00023157"/>
    </source>
</evidence>
<dbReference type="Gene3D" id="2.120.10.30">
    <property type="entry name" value="TolB, C-terminal domain"/>
    <property type="match status" value="1"/>
</dbReference>
<accession>A0A1I8EFW5</accession>
<evidence type="ECO:0000256" key="4">
    <source>
        <dbReference type="ARBA" id="ARBA00022737"/>
    </source>
</evidence>
<dbReference type="STRING" id="6293.A0A1I8EFW5"/>
<organism evidence="9">
    <name type="scientific">Wuchereria bancrofti</name>
    <dbReference type="NCBI Taxonomy" id="6293"/>
    <lineage>
        <taxon>Eukaryota</taxon>
        <taxon>Metazoa</taxon>
        <taxon>Ecdysozoa</taxon>
        <taxon>Nematoda</taxon>
        <taxon>Chromadorea</taxon>
        <taxon>Rhabditida</taxon>
        <taxon>Spirurina</taxon>
        <taxon>Spiruromorpha</taxon>
        <taxon>Filarioidea</taxon>
        <taxon>Onchocercidae</taxon>
        <taxon>Wuchereria</taxon>
    </lineage>
</organism>
<dbReference type="PROSITE" id="PS50068">
    <property type="entry name" value="LDLRA_2"/>
    <property type="match status" value="3"/>
</dbReference>
<dbReference type="SUPFAM" id="SSF63825">
    <property type="entry name" value="YWTD domain"/>
    <property type="match status" value="1"/>
</dbReference>
<keyword evidence="4" id="KW-0677">Repeat</keyword>
<dbReference type="InterPro" id="IPR036055">
    <property type="entry name" value="LDL_receptor-like_sf"/>
</dbReference>
<dbReference type="GO" id="GO:0016192">
    <property type="term" value="P:vesicle-mediated transport"/>
    <property type="evidence" value="ECO:0007669"/>
    <property type="project" value="UniProtKB-ARBA"/>
</dbReference>
<dbReference type="InterPro" id="IPR023415">
    <property type="entry name" value="LDLR_class-A_CS"/>
</dbReference>
<dbReference type="AlphaFoldDB" id="A0A1I8EFW5"/>
<name>A0A1I8EFW5_WUCBA</name>
<dbReference type="InterPro" id="IPR050685">
    <property type="entry name" value="LDLR"/>
</dbReference>
<dbReference type="Pfam" id="PF00057">
    <property type="entry name" value="Ldl_recept_a"/>
    <property type="match status" value="2"/>
</dbReference>
<keyword evidence="3" id="KW-0812">Transmembrane</keyword>